<organism evidence="1 2">
    <name type="scientific">Dryococelus australis</name>
    <dbReference type="NCBI Taxonomy" id="614101"/>
    <lineage>
        <taxon>Eukaryota</taxon>
        <taxon>Metazoa</taxon>
        <taxon>Ecdysozoa</taxon>
        <taxon>Arthropoda</taxon>
        <taxon>Hexapoda</taxon>
        <taxon>Insecta</taxon>
        <taxon>Pterygota</taxon>
        <taxon>Neoptera</taxon>
        <taxon>Polyneoptera</taxon>
        <taxon>Phasmatodea</taxon>
        <taxon>Verophasmatodea</taxon>
        <taxon>Anareolatae</taxon>
        <taxon>Phasmatidae</taxon>
        <taxon>Eurycanthinae</taxon>
        <taxon>Dryococelus</taxon>
    </lineage>
</organism>
<gene>
    <name evidence="1" type="ORF">PR048_012334</name>
</gene>
<keyword evidence="2" id="KW-1185">Reference proteome</keyword>
<name>A0ABQ9HP22_9NEOP</name>
<evidence type="ECO:0000313" key="2">
    <source>
        <dbReference type="Proteomes" id="UP001159363"/>
    </source>
</evidence>
<dbReference type="Proteomes" id="UP001159363">
    <property type="component" value="Chromosome X"/>
</dbReference>
<accession>A0ABQ9HP22</accession>
<dbReference type="EMBL" id="JARBHB010000004">
    <property type="protein sequence ID" value="KAJ8886125.1"/>
    <property type="molecule type" value="Genomic_DNA"/>
</dbReference>
<reference evidence="1 2" key="1">
    <citation type="submission" date="2023-02" db="EMBL/GenBank/DDBJ databases">
        <title>LHISI_Scaffold_Assembly.</title>
        <authorList>
            <person name="Stuart O.P."/>
            <person name="Cleave R."/>
            <person name="Magrath M.J.L."/>
            <person name="Mikheyev A.S."/>
        </authorList>
    </citation>
    <scope>NUCLEOTIDE SEQUENCE [LARGE SCALE GENOMIC DNA]</scope>
    <source>
        <strain evidence="1">Daus_M_001</strain>
        <tissue evidence="1">Leg muscle</tissue>
    </source>
</reference>
<protein>
    <submittedName>
        <fullName evidence="1">Uncharacterized protein</fullName>
    </submittedName>
</protein>
<proteinExistence type="predicted"/>
<evidence type="ECO:0000313" key="1">
    <source>
        <dbReference type="EMBL" id="KAJ8886125.1"/>
    </source>
</evidence>
<sequence>MFVTSCCSRENRVRPSRAPKLRKPPNLRDVILIKRLAGCFWRPPARNQFARFVLSPRYFPTPSATCVHPPTHSRAHLHPRNQPPAAGIIAILNPTFIMRGHNKSCLADKIDFKRVYTEVTFAIGSEFIRHTLEDSAPIADLQGNKKRISYCQMWANTGATANEQTSEVRLNKGSLTTEALHAGSAPCAYGRRGAGRACHCRPYSCVSNEDRKISGVQWPTGQTPQSCVDSGLRCFFPLAAAPKSSQCYSTPGSMTLATCFLASVLLAQESSRACLVNCDPIAKGPRWLNGKPARLPSRRTRFNPRPGHSRIFARGYRAGRCRWSAGFLGYLPLHPSFHSVAATFSLVIAAVEWVQPKSCGLYVRLQEYEPIMTYTSKKVCGSSVYTSYHWSLSFAMNPRLERSRLAASSGALALAVRLLSGELSLDTYSREPPDIPIVSPQLRDIASILGSPATEFPTSPPEYPPLTEPRFCRWTRLGSAAFASTPKWI</sequence>
<comment type="caution">
    <text evidence="1">The sequence shown here is derived from an EMBL/GenBank/DDBJ whole genome shotgun (WGS) entry which is preliminary data.</text>
</comment>